<evidence type="ECO:0000256" key="2">
    <source>
        <dbReference type="SAM" id="SignalP"/>
    </source>
</evidence>
<dbReference type="EMBL" id="AMRV01000002">
    <property type="protein sequence ID" value="EMD83693.1"/>
    <property type="molecule type" value="Genomic_DNA"/>
</dbReference>
<feature type="compositionally biased region" description="Acidic residues" evidence="1">
    <location>
        <begin position="71"/>
        <end position="82"/>
    </location>
</feature>
<evidence type="ECO:0000256" key="1">
    <source>
        <dbReference type="SAM" id="MobiDB-lite"/>
    </source>
</evidence>
<feature type="chain" id="PRO_5004027033" description="Argininosuccinate lyase" evidence="2">
    <location>
        <begin position="23"/>
        <end position="82"/>
    </location>
</feature>
<evidence type="ECO:0000313" key="3">
    <source>
        <dbReference type="EMBL" id="EMD83693.1"/>
    </source>
</evidence>
<keyword evidence="2" id="KW-0732">Signal</keyword>
<dbReference type="RefSeq" id="WP_008600140.1">
    <property type="nucleotide sequence ID" value="NZ_AMRV01000002.1"/>
</dbReference>
<protein>
    <recommendedName>
        <fullName evidence="5">Argininosuccinate lyase</fullName>
    </recommendedName>
</protein>
<dbReference type="AlphaFoldDB" id="M2U6S0"/>
<evidence type="ECO:0000313" key="4">
    <source>
        <dbReference type="Proteomes" id="UP000011717"/>
    </source>
</evidence>
<dbReference type="OrthoDB" id="7596860at2"/>
<organism evidence="3 4">
    <name type="scientific">Pacificimonas flava</name>
    <dbReference type="NCBI Taxonomy" id="1234595"/>
    <lineage>
        <taxon>Bacteria</taxon>
        <taxon>Pseudomonadati</taxon>
        <taxon>Pseudomonadota</taxon>
        <taxon>Alphaproteobacteria</taxon>
        <taxon>Sphingomonadales</taxon>
        <taxon>Sphingosinicellaceae</taxon>
        <taxon>Pacificimonas</taxon>
    </lineage>
</organism>
<feature type="signal peptide" evidence="2">
    <location>
        <begin position="1"/>
        <end position="22"/>
    </location>
</feature>
<keyword evidence="4" id="KW-1185">Reference proteome</keyword>
<proteinExistence type="predicted"/>
<comment type="caution">
    <text evidence="3">The sequence shown here is derived from an EMBL/GenBank/DDBJ whole genome shotgun (WGS) entry which is preliminary data.</text>
</comment>
<dbReference type="Proteomes" id="UP000011717">
    <property type="component" value="Unassembled WGS sequence"/>
</dbReference>
<feature type="compositionally biased region" description="Basic and acidic residues" evidence="1">
    <location>
        <begin position="60"/>
        <end position="70"/>
    </location>
</feature>
<evidence type="ECO:0008006" key="5">
    <source>
        <dbReference type="Google" id="ProtNLM"/>
    </source>
</evidence>
<reference evidence="3 4" key="1">
    <citation type="journal article" date="2013" name="Genome Announc.">
        <title>Draft Genome Sequence of Strain JLT2015T, Belonging to the Family Sphingomonadaceae of the Alphaproteobacteria.</title>
        <authorList>
            <person name="Tang K."/>
            <person name="Liu K."/>
            <person name="Li S."/>
            <person name="Jiao N."/>
        </authorList>
    </citation>
    <scope>NUCLEOTIDE SEQUENCE [LARGE SCALE GENOMIC DNA]</scope>
    <source>
        <strain evidence="3 4">JLT2015</strain>
    </source>
</reference>
<name>M2U6S0_9SPHN</name>
<sequence>MIRAASHATLALLLLAGLSACGSTGSLKWPDGNPAPAMVGASEAPTVERMLTPPPQAAPERLDDPVKESELREDDPFDLPPT</sequence>
<feature type="region of interest" description="Disordered" evidence="1">
    <location>
        <begin position="49"/>
        <end position="82"/>
    </location>
</feature>
<gene>
    <name evidence="3" type="ORF">C725_0665</name>
</gene>
<dbReference type="PROSITE" id="PS51257">
    <property type="entry name" value="PROKAR_LIPOPROTEIN"/>
    <property type="match status" value="1"/>
</dbReference>
<accession>M2U6S0</accession>